<comment type="subcellular location">
    <subcellularLocation>
        <location evidence="1">Membrane</location>
        <topology evidence="1">Multi-pass membrane protein</topology>
    </subcellularLocation>
</comment>
<evidence type="ECO:0000256" key="4">
    <source>
        <dbReference type="ARBA" id="ARBA00022989"/>
    </source>
</evidence>
<feature type="transmembrane region" description="Helical" evidence="8">
    <location>
        <begin position="425"/>
        <end position="448"/>
    </location>
</feature>
<feature type="transmembrane region" description="Helical" evidence="8">
    <location>
        <begin position="389"/>
        <end position="413"/>
    </location>
</feature>
<sequence length="776" mass="86042">MSALHAATPDFAPKPRSWGEFRTKEPRTYFLLSQFIDMRVGVPEPNQFCKKLARLHRDSVSPTGMFGFHINTYQGHSSQDVGWDASWTACFAKMLRHVMQLDAKTNGHWAELDQVGHRILTLVIPRLIGALESDGRSIKPCLIHADLWEGNIGTSKETGDVYIFDAASFYAHNEMEIGDWRCPYNNIHNEVYTRTYLQHFGPSEPKEEWDDRNRMYCVYYNVIYSVNHMSQGKAVRQRKLRIKLFLAMETSPDDKDNNVSLAPPTKASTTCTETIPPPTNTPADQPSLYNSLSHIRKLQLTLLIGFATTTSPLTATIYFPLLPLLRAHFHTSAQAINLTITLYVIFQALSPAFFGPLSDTLGRRPVYLFTLALYTLSNLGLALNQNSYAALLVLRAFQSLGASAAYAVSYGVVADLCVPGERGRIMGPVGMALNLGACVGPVVGGWVAYRSGGFAWVFWTLVVVGAVLWGCIGLLLPETLGAVGASQGVPSQEFWEKCWWRRLLKFMRKGSSSGGNTESSSLPPPPHKKSFLECCRVTNPLTCLRIIFHLDTFLALWMHGSFYTVDYTLVAAVPAIFKDIYSFNELQTGLAYLPRGAGIIIGSYCNGRLMDLNFKVTAQKVGWTPDPASRNNIDDFPIEKARSRGSFWLLLISTATLVGYGWAVSSHVHVSVPLILQFVQGFWGTCFYTIYNTLLVDLFSESPSTAAATASMLRCAMAATGVAILQPLLEAVGLGWYFTFLGIWSGVCGAAAVFLLRKKGMAWRTRRISRGRDQTA</sequence>
<feature type="transmembrane region" description="Helical" evidence="8">
    <location>
        <begin position="366"/>
        <end position="383"/>
    </location>
</feature>
<reference evidence="10 11" key="1">
    <citation type="journal article" date="2019" name="Sci. Rep.">
        <title>A multi-omics analysis of the grapevine pathogen Lasiodiplodia theobromae reveals that temperature affects the expression of virulence- and pathogenicity-related genes.</title>
        <authorList>
            <person name="Felix C."/>
            <person name="Meneses R."/>
            <person name="Goncalves M.F.M."/>
            <person name="Tilleman L."/>
            <person name="Duarte A.S."/>
            <person name="Jorrin-Novo J.V."/>
            <person name="Van de Peer Y."/>
            <person name="Deforce D."/>
            <person name="Van Nieuwerburgh F."/>
            <person name="Esteves A.C."/>
            <person name="Alves A."/>
        </authorList>
    </citation>
    <scope>NUCLEOTIDE SEQUENCE [LARGE SCALE GENOMIC DNA]</scope>
    <source>
        <strain evidence="10 11">LA-SOL3</strain>
    </source>
</reference>
<evidence type="ECO:0000256" key="3">
    <source>
        <dbReference type="ARBA" id="ARBA00022692"/>
    </source>
</evidence>
<dbReference type="AlphaFoldDB" id="A0A5N5D9F8"/>
<evidence type="ECO:0000313" key="10">
    <source>
        <dbReference type="EMBL" id="KAB2573864.1"/>
    </source>
</evidence>
<keyword evidence="4 8" id="KW-1133">Transmembrane helix</keyword>
<dbReference type="PRINTS" id="PR01036">
    <property type="entry name" value="TCRTETB"/>
</dbReference>
<dbReference type="InterPro" id="IPR011701">
    <property type="entry name" value="MFS"/>
</dbReference>
<feature type="transmembrane region" description="Helical" evidence="8">
    <location>
        <begin position="300"/>
        <end position="321"/>
    </location>
</feature>
<protein>
    <recommendedName>
        <fullName evidence="2">protein-ribulosamine 3-kinase</fullName>
        <ecNumber evidence="2">2.7.1.172</ecNumber>
    </recommendedName>
</protein>
<evidence type="ECO:0000256" key="8">
    <source>
        <dbReference type="SAM" id="Phobius"/>
    </source>
</evidence>
<evidence type="ECO:0000259" key="9">
    <source>
        <dbReference type="PROSITE" id="PS50850"/>
    </source>
</evidence>
<comment type="caution">
    <text evidence="10">The sequence shown here is derived from an EMBL/GenBank/DDBJ whole genome shotgun (WGS) entry which is preliminary data.</text>
</comment>
<dbReference type="PROSITE" id="PS50850">
    <property type="entry name" value="MFS"/>
    <property type="match status" value="1"/>
</dbReference>
<comment type="catalytic activity">
    <reaction evidence="6">
        <text>N(6)-D-ribulosyl-L-lysyl-[protein] + ATP = N(6)-(3-O-phospho-D-ribulosyl)-L-lysyl-[protein] + ADP + H(+)</text>
        <dbReference type="Rhea" id="RHEA:48432"/>
        <dbReference type="Rhea" id="RHEA-COMP:12103"/>
        <dbReference type="Rhea" id="RHEA-COMP:12104"/>
        <dbReference type="ChEBI" id="CHEBI:15378"/>
        <dbReference type="ChEBI" id="CHEBI:30616"/>
        <dbReference type="ChEBI" id="CHEBI:90418"/>
        <dbReference type="ChEBI" id="CHEBI:90420"/>
        <dbReference type="ChEBI" id="CHEBI:456216"/>
        <dbReference type="EC" id="2.7.1.172"/>
    </reaction>
    <physiologicalReaction direction="left-to-right" evidence="6">
        <dbReference type="Rhea" id="RHEA:48433"/>
    </physiologicalReaction>
</comment>
<dbReference type="GO" id="GO:0022857">
    <property type="term" value="F:transmembrane transporter activity"/>
    <property type="evidence" value="ECO:0007669"/>
    <property type="project" value="InterPro"/>
</dbReference>
<feature type="transmembrane region" description="Helical" evidence="8">
    <location>
        <begin position="333"/>
        <end position="354"/>
    </location>
</feature>
<feature type="transmembrane region" description="Helical" evidence="8">
    <location>
        <begin position="735"/>
        <end position="756"/>
    </location>
</feature>
<keyword evidence="11" id="KW-1185">Reference proteome</keyword>
<feature type="transmembrane region" description="Helical" evidence="8">
    <location>
        <begin position="675"/>
        <end position="699"/>
    </location>
</feature>
<accession>A0A5N5D9F8</accession>
<feature type="domain" description="Major facilitator superfamily (MFS) profile" evidence="9">
    <location>
        <begin position="300"/>
        <end position="760"/>
    </location>
</feature>
<dbReference type="Gene3D" id="3.90.1200.10">
    <property type="match status" value="1"/>
</dbReference>
<dbReference type="InterPro" id="IPR036259">
    <property type="entry name" value="MFS_trans_sf"/>
</dbReference>
<dbReference type="SUPFAM" id="SSF56112">
    <property type="entry name" value="Protein kinase-like (PK-like)"/>
    <property type="match status" value="1"/>
</dbReference>
<dbReference type="OrthoDB" id="2441642at2759"/>
<dbReference type="PANTHER" id="PTHR23502">
    <property type="entry name" value="MAJOR FACILITATOR SUPERFAMILY"/>
    <property type="match status" value="1"/>
</dbReference>
<keyword evidence="5 8" id="KW-0472">Membrane</keyword>
<feature type="transmembrane region" description="Helical" evidence="8">
    <location>
        <begin position="646"/>
        <end position="663"/>
    </location>
</feature>
<dbReference type="Gene3D" id="1.20.1720.10">
    <property type="entry name" value="Multidrug resistance protein D"/>
    <property type="match status" value="1"/>
</dbReference>
<evidence type="ECO:0000256" key="7">
    <source>
        <dbReference type="SAM" id="MobiDB-lite"/>
    </source>
</evidence>
<dbReference type="GO" id="GO:0005886">
    <property type="term" value="C:plasma membrane"/>
    <property type="evidence" value="ECO:0007669"/>
    <property type="project" value="TreeGrafter"/>
</dbReference>
<evidence type="ECO:0000313" key="11">
    <source>
        <dbReference type="Proteomes" id="UP000325902"/>
    </source>
</evidence>
<dbReference type="InterPro" id="IPR020846">
    <property type="entry name" value="MFS_dom"/>
</dbReference>
<name>A0A5N5D9F8_9PEZI</name>
<dbReference type="Proteomes" id="UP000325902">
    <property type="component" value="Unassembled WGS sequence"/>
</dbReference>
<dbReference type="SUPFAM" id="SSF103473">
    <property type="entry name" value="MFS general substrate transporter"/>
    <property type="match status" value="1"/>
</dbReference>
<feature type="region of interest" description="Disordered" evidence="7">
    <location>
        <begin position="255"/>
        <end position="284"/>
    </location>
</feature>
<evidence type="ECO:0000256" key="2">
    <source>
        <dbReference type="ARBA" id="ARBA00011961"/>
    </source>
</evidence>
<dbReference type="InterPro" id="IPR016477">
    <property type="entry name" value="Fructo-/Ketosamine-3-kinase"/>
</dbReference>
<evidence type="ECO:0000256" key="5">
    <source>
        <dbReference type="ARBA" id="ARBA00023136"/>
    </source>
</evidence>
<dbReference type="PANTHER" id="PTHR23502:SF151">
    <property type="entry name" value="MAJOR FACILITATOR SUPERFAMILY (MFS) PROFILE DOMAIN-CONTAINING PROTEIN"/>
    <property type="match status" value="1"/>
</dbReference>
<evidence type="ECO:0000256" key="1">
    <source>
        <dbReference type="ARBA" id="ARBA00004141"/>
    </source>
</evidence>
<dbReference type="Pfam" id="PF03881">
    <property type="entry name" value="Fructosamin_kin"/>
    <property type="match status" value="1"/>
</dbReference>
<dbReference type="EMBL" id="VCHE01000051">
    <property type="protein sequence ID" value="KAB2573864.1"/>
    <property type="molecule type" value="Genomic_DNA"/>
</dbReference>
<feature type="transmembrane region" description="Helical" evidence="8">
    <location>
        <begin position="711"/>
        <end position="729"/>
    </location>
</feature>
<dbReference type="GO" id="GO:0102193">
    <property type="term" value="F:protein-ribulosamine 3-kinase activity"/>
    <property type="evidence" value="ECO:0007669"/>
    <property type="project" value="UniProtKB-EC"/>
</dbReference>
<dbReference type="InterPro" id="IPR011009">
    <property type="entry name" value="Kinase-like_dom_sf"/>
</dbReference>
<dbReference type="Gene3D" id="1.20.1250.20">
    <property type="entry name" value="MFS general substrate transporter like domains"/>
    <property type="match status" value="1"/>
</dbReference>
<feature type="transmembrane region" description="Helical" evidence="8">
    <location>
        <begin position="454"/>
        <end position="476"/>
    </location>
</feature>
<keyword evidence="3 8" id="KW-0812">Transmembrane</keyword>
<organism evidence="10 11">
    <name type="scientific">Lasiodiplodia theobromae</name>
    <dbReference type="NCBI Taxonomy" id="45133"/>
    <lineage>
        <taxon>Eukaryota</taxon>
        <taxon>Fungi</taxon>
        <taxon>Dikarya</taxon>
        <taxon>Ascomycota</taxon>
        <taxon>Pezizomycotina</taxon>
        <taxon>Dothideomycetes</taxon>
        <taxon>Dothideomycetes incertae sedis</taxon>
        <taxon>Botryosphaeriales</taxon>
        <taxon>Botryosphaeriaceae</taxon>
        <taxon>Lasiodiplodia</taxon>
    </lineage>
</organism>
<gene>
    <name evidence="10" type="primary">ITP1</name>
    <name evidence="10" type="ORF">DBV05_g7480</name>
</gene>
<proteinExistence type="predicted"/>
<dbReference type="Pfam" id="PF07690">
    <property type="entry name" value="MFS_1"/>
    <property type="match status" value="1"/>
</dbReference>
<evidence type="ECO:0000256" key="6">
    <source>
        <dbReference type="ARBA" id="ARBA00048655"/>
    </source>
</evidence>
<dbReference type="EC" id="2.7.1.172" evidence="2"/>